<dbReference type="AlphaFoldDB" id="A0A3B3B9K9"/>
<dbReference type="Pfam" id="PF09033">
    <property type="entry name" value="DFF-C"/>
    <property type="match status" value="1"/>
</dbReference>
<dbReference type="STRING" id="30732.ENSOMEP00000002261"/>
<dbReference type="Ensembl" id="ENSOMET00000012782.1">
    <property type="protein sequence ID" value="ENSOMEP00000002261.1"/>
    <property type="gene ID" value="ENSOMEG00000003192.1"/>
</dbReference>
<reference evidence="5" key="2">
    <citation type="submission" date="2025-09" db="UniProtKB">
        <authorList>
            <consortium name="Ensembl"/>
        </authorList>
    </citation>
    <scope>IDENTIFICATION</scope>
</reference>
<dbReference type="SUPFAM" id="SSF54277">
    <property type="entry name" value="CAD &amp; PB1 domains"/>
    <property type="match status" value="1"/>
</dbReference>
<evidence type="ECO:0000313" key="6">
    <source>
        <dbReference type="Proteomes" id="UP000261560"/>
    </source>
</evidence>
<proteinExistence type="predicted"/>
<dbReference type="InterPro" id="IPR015121">
    <property type="entry name" value="DNA_fragmentation_mid_dom"/>
</dbReference>
<evidence type="ECO:0000256" key="1">
    <source>
        <dbReference type="ARBA" id="ARBA00022703"/>
    </source>
</evidence>
<sequence>MTDGKACKVCNFTRQKSYGVSAPSLDDLKKKGCESLGFSPGDPIKVVLENDGTIVEDQAYFLCLPSNTKFMLLHDKETWSPARKIDGGTAWMQRESVLLDIDSVDAGSSVEPWLDLAQQLKEDLTSIILMSEADLQLLVDAPSTELAAALGFQVKKAKNLQETLQNVLDRREEERQSKELLQLYLKTVEKEDKQQEEGGQSSTDDGDGSDQRRGRHETGAGLGRSEDVRPAAGLRSRTVQTSPADSGHAIHQQHAAGWQKAVQWNERRGLGRKTSHGRHLSCGFTCVETDKNSPASGSVGWESSRVTLYIWNA</sequence>
<dbReference type="OMA" id="EKWAPNM"/>
<dbReference type="FunFam" id="3.10.20.10:FF:000020">
    <property type="entry name" value="DNA fragmentation factor, alpha polypeptide"/>
    <property type="match status" value="1"/>
</dbReference>
<dbReference type="PROSITE" id="PS51135">
    <property type="entry name" value="CIDE_N"/>
    <property type="match status" value="1"/>
</dbReference>
<dbReference type="Proteomes" id="UP000261560">
    <property type="component" value="Unplaced"/>
</dbReference>
<accession>A0A3B3B9K9</accession>
<dbReference type="Pfam" id="PF02017">
    <property type="entry name" value="CIDE-N"/>
    <property type="match status" value="1"/>
</dbReference>
<reference evidence="5" key="1">
    <citation type="submission" date="2025-08" db="UniProtKB">
        <authorList>
            <consortium name="Ensembl"/>
        </authorList>
    </citation>
    <scope>IDENTIFICATION</scope>
</reference>
<dbReference type="SMART" id="SM00266">
    <property type="entry name" value="CAD"/>
    <property type="match status" value="1"/>
</dbReference>
<feature type="region of interest" description="Disordered" evidence="3">
    <location>
        <begin position="189"/>
        <end position="260"/>
    </location>
</feature>
<keyword evidence="6" id="KW-1185">Reference proteome</keyword>
<dbReference type="GO" id="GO:0006915">
    <property type="term" value="P:apoptotic process"/>
    <property type="evidence" value="ECO:0007669"/>
    <property type="project" value="UniProtKB-UniRule"/>
</dbReference>
<dbReference type="PANTHER" id="PTHR12306">
    <property type="entry name" value="CELL DEATH ACTIVATOR CIDE"/>
    <property type="match status" value="1"/>
</dbReference>
<dbReference type="Gene3D" id="3.10.20.10">
    <property type="match status" value="1"/>
</dbReference>
<feature type="compositionally biased region" description="Basic and acidic residues" evidence="3">
    <location>
        <begin position="209"/>
        <end position="229"/>
    </location>
</feature>
<dbReference type="InterPro" id="IPR003508">
    <property type="entry name" value="CIDE-N_dom"/>
</dbReference>
<evidence type="ECO:0000313" key="5">
    <source>
        <dbReference type="Ensembl" id="ENSOMEP00000002261.1"/>
    </source>
</evidence>
<keyword evidence="1 2" id="KW-0053">Apoptosis</keyword>
<protein>
    <submittedName>
        <fullName evidence="5">DNA fragmentation factor, alpha polypeptide</fullName>
    </submittedName>
</protein>
<evidence type="ECO:0000256" key="3">
    <source>
        <dbReference type="SAM" id="MobiDB-lite"/>
    </source>
</evidence>
<dbReference type="PaxDb" id="30732-ENSOMEP00000002261"/>
<dbReference type="FunFam" id="1.10.1490.10:FF:000001">
    <property type="entry name" value="DNA fragmentation factor subunit alpha"/>
    <property type="match status" value="1"/>
</dbReference>
<evidence type="ECO:0000256" key="2">
    <source>
        <dbReference type="PROSITE-ProRule" id="PRU00447"/>
    </source>
</evidence>
<evidence type="ECO:0000259" key="4">
    <source>
        <dbReference type="PROSITE" id="PS51135"/>
    </source>
</evidence>
<dbReference type="GO" id="GO:0042981">
    <property type="term" value="P:regulation of apoptotic process"/>
    <property type="evidence" value="ECO:0007669"/>
    <property type="project" value="TreeGrafter"/>
</dbReference>
<organism evidence="5 6">
    <name type="scientific">Oryzias melastigma</name>
    <name type="common">Marine medaka</name>
    <dbReference type="NCBI Taxonomy" id="30732"/>
    <lineage>
        <taxon>Eukaryota</taxon>
        <taxon>Metazoa</taxon>
        <taxon>Chordata</taxon>
        <taxon>Craniata</taxon>
        <taxon>Vertebrata</taxon>
        <taxon>Euteleostomi</taxon>
        <taxon>Actinopterygii</taxon>
        <taxon>Neopterygii</taxon>
        <taxon>Teleostei</taxon>
        <taxon>Neoteleostei</taxon>
        <taxon>Acanthomorphata</taxon>
        <taxon>Ovalentaria</taxon>
        <taxon>Atherinomorphae</taxon>
        <taxon>Beloniformes</taxon>
        <taxon>Adrianichthyidae</taxon>
        <taxon>Oryziinae</taxon>
        <taxon>Oryzias</taxon>
    </lineage>
</organism>
<dbReference type="GeneTree" id="ENSGT00390000018596"/>
<dbReference type="Gene3D" id="1.10.1490.10">
    <property type="entry name" value="C-terminal domain of DFF45/ICAD (DFF-C domain)"/>
    <property type="match status" value="1"/>
</dbReference>
<dbReference type="PANTHER" id="PTHR12306:SF16">
    <property type="entry name" value="DNAATION FACTOR SUBUNIT ALPHA"/>
    <property type="match status" value="1"/>
</dbReference>
<feature type="domain" description="CIDE-N" evidence="4">
    <location>
        <begin position="3"/>
        <end position="81"/>
    </location>
</feature>
<name>A0A3B3B9K9_ORYME</name>